<name>A0A662DD17_UNCAE</name>
<comment type="caution">
    <text evidence="10">The sequence shown here is derived from an EMBL/GenBank/DDBJ whole genome shotgun (WGS) entry which is preliminary data.</text>
</comment>
<dbReference type="PANTHER" id="PTHR23359">
    <property type="entry name" value="NUCLEOTIDE KINASE"/>
    <property type="match status" value="1"/>
</dbReference>
<feature type="binding site" evidence="5">
    <location>
        <begin position="134"/>
        <end position="135"/>
    </location>
    <ligand>
        <name>ATP</name>
        <dbReference type="ChEBI" id="CHEBI:30616"/>
    </ligand>
</feature>
<dbReference type="AlphaFoldDB" id="A0A662DD17"/>
<evidence type="ECO:0000256" key="2">
    <source>
        <dbReference type="ARBA" id="ARBA00022727"/>
    </source>
</evidence>
<comment type="subcellular location">
    <subcellularLocation>
        <location evidence="5 7">Cytoplasm</location>
    </subcellularLocation>
</comment>
<dbReference type="GO" id="GO:0008270">
    <property type="term" value="F:zinc ion binding"/>
    <property type="evidence" value="ECO:0007669"/>
    <property type="project" value="UniProtKB-UniRule"/>
</dbReference>
<comment type="subunit">
    <text evidence="5 7">Monomer.</text>
</comment>
<dbReference type="EC" id="2.7.4.3" evidence="5 7"/>
<feature type="binding site" evidence="5">
    <location>
        <begin position="10"/>
        <end position="15"/>
    </location>
    <ligand>
        <name>ATP</name>
        <dbReference type="ChEBI" id="CHEBI:30616"/>
    </ligand>
</feature>
<comment type="function">
    <text evidence="5">Catalyzes the reversible transfer of the terminal phosphate group between ATP and AMP. Plays an important role in cellular energy homeostasis and in adenine nucleotide metabolism.</text>
</comment>
<dbReference type="EMBL" id="DRBC01000111">
    <property type="protein sequence ID" value="HDN84495.1"/>
    <property type="molecule type" value="Genomic_DNA"/>
</dbReference>
<sequence>MRVVILGPPGSGKGTQAEKLSEKFGLKHLSVGDLLREAVANGTVLGKKAKPYMAKGELVPDPIILDLIKEYIDKYSDGFILDGFPRNLNQAKELDEYLKEHQKNLDIVLNIDVDENTVIERLKGRLVCPKCGRVYSVNSLSSSMVCPRCGAKLEHRMDDNEDTIRNRMRVYQKLTLPLIDYYKKRGLLHNISGKGSPDEVFERIVKLL</sequence>
<organism evidence="10 11">
    <name type="scientific">Aerophobetes bacterium</name>
    <dbReference type="NCBI Taxonomy" id="2030807"/>
    <lineage>
        <taxon>Bacteria</taxon>
        <taxon>Candidatus Aerophobota</taxon>
    </lineage>
</organism>
<feature type="region of interest" description="NMP" evidence="5">
    <location>
        <begin position="30"/>
        <end position="59"/>
    </location>
</feature>
<dbReference type="InterPro" id="IPR027417">
    <property type="entry name" value="P-loop_NTPase"/>
</dbReference>
<evidence type="ECO:0000256" key="7">
    <source>
        <dbReference type="RuleBase" id="RU003331"/>
    </source>
</evidence>
<dbReference type="Proteomes" id="UP000267654">
    <property type="component" value="Unassembled WGS sequence"/>
</dbReference>
<dbReference type="EMBL" id="QMQB01000192">
    <property type="protein sequence ID" value="RLE12032.1"/>
    <property type="molecule type" value="Genomic_DNA"/>
</dbReference>
<reference evidence="9" key="2">
    <citation type="journal article" date="2020" name="mSystems">
        <title>Genome- and Community-Level Interaction Insights into Carbon Utilization and Element Cycling Functions of Hydrothermarchaeota in Hydrothermal Sediment.</title>
        <authorList>
            <person name="Zhou Z."/>
            <person name="Liu Y."/>
            <person name="Xu W."/>
            <person name="Pan J."/>
            <person name="Luo Z.H."/>
            <person name="Li M."/>
        </authorList>
    </citation>
    <scope>NUCLEOTIDE SEQUENCE [LARGE SCALE GENOMIC DNA]</scope>
    <source>
        <strain evidence="9">HyVt-219</strain>
    </source>
</reference>
<dbReference type="NCBIfam" id="NF001381">
    <property type="entry name" value="PRK00279.1-3"/>
    <property type="match status" value="1"/>
</dbReference>
<keyword evidence="1 5" id="KW-0808">Transferase</keyword>
<accession>A0A662DD17</accession>
<dbReference type="SUPFAM" id="SSF52540">
    <property type="entry name" value="P-loop containing nucleoside triphosphate hydrolases"/>
    <property type="match status" value="1"/>
</dbReference>
<dbReference type="InterPro" id="IPR000850">
    <property type="entry name" value="Adenylat/UMP-CMP_kin"/>
</dbReference>
<keyword evidence="2 5" id="KW-0545">Nucleotide biosynthesis</keyword>
<evidence type="ECO:0000313" key="10">
    <source>
        <dbReference type="EMBL" id="RLE12032.1"/>
    </source>
</evidence>
<feature type="domain" description="Adenylate kinase active site lid" evidence="8">
    <location>
        <begin position="125"/>
        <end position="158"/>
    </location>
</feature>
<evidence type="ECO:0000256" key="3">
    <source>
        <dbReference type="ARBA" id="ARBA00022741"/>
    </source>
</evidence>
<feature type="binding site" evidence="5">
    <location>
        <position position="149"/>
    </location>
    <ligand>
        <name>Zn(2+)</name>
        <dbReference type="ChEBI" id="CHEBI:29105"/>
        <note>structural</note>
    </ligand>
</feature>
<feature type="binding site" evidence="5">
    <location>
        <position position="131"/>
    </location>
    <ligand>
        <name>Zn(2+)</name>
        <dbReference type="ChEBI" id="CHEBI:29105"/>
        <note>structural</note>
    </ligand>
</feature>
<dbReference type="NCBIfam" id="NF011100">
    <property type="entry name" value="PRK14527.1"/>
    <property type="match status" value="1"/>
</dbReference>
<reference evidence="10 11" key="1">
    <citation type="submission" date="2018-06" db="EMBL/GenBank/DDBJ databases">
        <title>Extensive metabolic versatility and redundancy in microbially diverse, dynamic hydrothermal sediments.</title>
        <authorList>
            <person name="Dombrowski N."/>
            <person name="Teske A."/>
            <person name="Baker B.J."/>
        </authorList>
    </citation>
    <scope>NUCLEOTIDE SEQUENCE [LARGE SCALE GENOMIC DNA]</scope>
    <source>
        <strain evidence="10">B19_G9</strain>
    </source>
</reference>
<dbReference type="UniPathway" id="UPA00588">
    <property type="reaction ID" value="UER00649"/>
</dbReference>
<feature type="binding site" evidence="5">
    <location>
        <position position="195"/>
    </location>
    <ligand>
        <name>ATP</name>
        <dbReference type="ChEBI" id="CHEBI:30616"/>
    </ligand>
</feature>
<feature type="binding site" evidence="5">
    <location>
        <position position="36"/>
    </location>
    <ligand>
        <name>AMP</name>
        <dbReference type="ChEBI" id="CHEBI:456215"/>
    </ligand>
</feature>
<dbReference type="Pfam" id="PF00406">
    <property type="entry name" value="ADK"/>
    <property type="match status" value="1"/>
</dbReference>
<dbReference type="Proteomes" id="UP000885660">
    <property type="component" value="Unassembled WGS sequence"/>
</dbReference>
<comment type="caution">
    <text evidence="5">Lacks conserved residue(s) required for the propagation of feature annotation.</text>
</comment>
<dbReference type="GO" id="GO:0005737">
    <property type="term" value="C:cytoplasm"/>
    <property type="evidence" value="ECO:0007669"/>
    <property type="project" value="UniProtKB-SubCell"/>
</dbReference>
<gene>
    <name evidence="5" type="primary">adk</name>
    <name evidence="10" type="ORF">DRI96_05225</name>
    <name evidence="9" type="ORF">ENG47_01900</name>
</gene>
<dbReference type="NCBIfam" id="NF001380">
    <property type="entry name" value="PRK00279.1-2"/>
    <property type="match status" value="1"/>
</dbReference>
<dbReference type="GO" id="GO:0044209">
    <property type="term" value="P:AMP salvage"/>
    <property type="evidence" value="ECO:0007669"/>
    <property type="project" value="UniProtKB-UniRule"/>
</dbReference>
<feature type="binding site" evidence="5">
    <location>
        <begin position="83"/>
        <end position="86"/>
    </location>
    <ligand>
        <name>AMP</name>
        <dbReference type="ChEBI" id="CHEBI:456215"/>
    </ligand>
</feature>
<dbReference type="InterPro" id="IPR006259">
    <property type="entry name" value="Adenyl_kin_sub"/>
</dbReference>
<proteinExistence type="inferred from homology"/>
<evidence type="ECO:0000256" key="1">
    <source>
        <dbReference type="ARBA" id="ARBA00022679"/>
    </source>
</evidence>
<keyword evidence="5 7" id="KW-0067">ATP-binding</keyword>
<dbReference type="Pfam" id="PF05191">
    <property type="entry name" value="ADK_lid"/>
    <property type="match status" value="1"/>
</dbReference>
<dbReference type="InterPro" id="IPR007862">
    <property type="entry name" value="Adenylate_kinase_lid-dom"/>
</dbReference>
<dbReference type="FunFam" id="3.40.50.300:FF:000106">
    <property type="entry name" value="Adenylate kinase mitochondrial"/>
    <property type="match status" value="1"/>
</dbReference>
<keyword evidence="4 5" id="KW-0418">Kinase</keyword>
<keyword evidence="5" id="KW-0479">Metal-binding</keyword>
<feature type="binding site" evidence="5">
    <location>
        <position position="125"/>
    </location>
    <ligand>
        <name>ATP</name>
        <dbReference type="ChEBI" id="CHEBI:30616"/>
    </ligand>
</feature>
<comment type="similarity">
    <text evidence="5 6">Belongs to the adenylate kinase family.</text>
</comment>
<feature type="binding site" evidence="5">
    <location>
        <position position="90"/>
    </location>
    <ligand>
        <name>AMP</name>
        <dbReference type="ChEBI" id="CHEBI:456215"/>
    </ligand>
</feature>
<protein>
    <recommendedName>
        <fullName evidence="5 7">Adenylate kinase</fullName>
        <shortName evidence="5">AK</shortName>
        <ecNumber evidence="5 7">2.7.4.3</ecNumber>
    </recommendedName>
    <alternativeName>
        <fullName evidence="5">ATP-AMP transphosphorylase</fullName>
    </alternativeName>
    <alternativeName>
        <fullName evidence="5">ATP:AMP phosphotransferase</fullName>
    </alternativeName>
    <alternativeName>
        <fullName evidence="5">Adenylate monophosphate kinase</fullName>
    </alternativeName>
</protein>
<keyword evidence="3 5" id="KW-0547">Nucleotide-binding</keyword>
<evidence type="ECO:0000313" key="11">
    <source>
        <dbReference type="Proteomes" id="UP000267654"/>
    </source>
</evidence>
<dbReference type="GO" id="GO:0004017">
    <property type="term" value="F:AMP kinase activity"/>
    <property type="evidence" value="ECO:0007669"/>
    <property type="project" value="UniProtKB-UniRule"/>
</dbReference>
<dbReference type="CDD" id="cd01428">
    <property type="entry name" value="ADK"/>
    <property type="match status" value="1"/>
</dbReference>
<dbReference type="HAMAP" id="MF_00235">
    <property type="entry name" value="Adenylate_kinase_Adk"/>
    <property type="match status" value="1"/>
</dbReference>
<keyword evidence="5" id="KW-0963">Cytoplasm</keyword>
<evidence type="ECO:0000256" key="4">
    <source>
        <dbReference type="ARBA" id="ARBA00022777"/>
    </source>
</evidence>
<comment type="domain">
    <text evidence="5">Consists of three domains, a large central CORE domain and two small peripheral domains, NMPbind and LID, which undergo movements during catalysis. The LID domain closes over the site of phosphoryl transfer upon ATP binding. Assembling and dissambling the active center during each catalytic cycle provides an effective means to prevent ATP hydrolysis. Some bacteria have evolved a zinc-coordinating structure that stabilizes the LID domain.</text>
</comment>
<keyword evidence="5" id="KW-0862">Zinc</keyword>
<feature type="binding site" evidence="5">
    <location>
        <position position="156"/>
    </location>
    <ligand>
        <name>AMP</name>
        <dbReference type="ChEBI" id="CHEBI:456215"/>
    </ligand>
</feature>
<dbReference type="GO" id="GO:0005524">
    <property type="term" value="F:ATP binding"/>
    <property type="evidence" value="ECO:0007669"/>
    <property type="project" value="UniProtKB-UniRule"/>
</dbReference>
<feature type="binding site" evidence="5">
    <location>
        <position position="128"/>
    </location>
    <ligand>
        <name>Zn(2+)</name>
        <dbReference type="ChEBI" id="CHEBI:29105"/>
        <note>structural</note>
    </ligand>
</feature>
<evidence type="ECO:0000313" key="9">
    <source>
        <dbReference type="EMBL" id="HDN84495.1"/>
    </source>
</evidence>
<feature type="binding site" evidence="5">
    <location>
        <position position="167"/>
    </location>
    <ligand>
        <name>AMP</name>
        <dbReference type="ChEBI" id="CHEBI:456215"/>
    </ligand>
</feature>
<dbReference type="NCBIfam" id="TIGR01351">
    <property type="entry name" value="adk"/>
    <property type="match status" value="1"/>
</dbReference>
<evidence type="ECO:0000256" key="5">
    <source>
        <dbReference type="HAMAP-Rule" id="MF_00235"/>
    </source>
</evidence>
<dbReference type="Gene3D" id="3.40.50.300">
    <property type="entry name" value="P-loop containing nucleotide triphosphate hydrolases"/>
    <property type="match status" value="1"/>
</dbReference>
<comment type="catalytic activity">
    <reaction evidence="5 7">
        <text>AMP + ATP = 2 ADP</text>
        <dbReference type="Rhea" id="RHEA:12973"/>
        <dbReference type="ChEBI" id="CHEBI:30616"/>
        <dbReference type="ChEBI" id="CHEBI:456215"/>
        <dbReference type="ChEBI" id="CHEBI:456216"/>
        <dbReference type="EC" id="2.7.4.3"/>
    </reaction>
</comment>
<dbReference type="PRINTS" id="PR00094">
    <property type="entry name" value="ADENYLTKNASE"/>
</dbReference>
<evidence type="ECO:0000259" key="8">
    <source>
        <dbReference type="Pfam" id="PF05191"/>
    </source>
</evidence>
<comment type="pathway">
    <text evidence="5">Purine metabolism; AMP biosynthesis via salvage pathway; AMP from ADP: step 1/1.</text>
</comment>
<evidence type="ECO:0000256" key="6">
    <source>
        <dbReference type="RuleBase" id="RU003330"/>
    </source>
</evidence>
<dbReference type="InterPro" id="IPR033690">
    <property type="entry name" value="Adenylat_kinase_CS"/>
</dbReference>
<dbReference type="PROSITE" id="PS00113">
    <property type="entry name" value="ADENYLATE_KINASE"/>
    <property type="match status" value="1"/>
</dbReference>
<feature type="binding site" evidence="5">
    <location>
        <begin position="57"/>
        <end position="59"/>
    </location>
    <ligand>
        <name>AMP</name>
        <dbReference type="ChEBI" id="CHEBI:456215"/>
    </ligand>
</feature>
<feature type="binding site" evidence="5">
    <location>
        <position position="146"/>
    </location>
    <ligand>
        <name>Zn(2+)</name>
        <dbReference type="ChEBI" id="CHEBI:29105"/>
        <note>structural</note>
    </ligand>
</feature>